<evidence type="ECO:0000256" key="2">
    <source>
        <dbReference type="ARBA" id="ARBA00023180"/>
    </source>
</evidence>
<evidence type="ECO:0000313" key="4">
    <source>
        <dbReference type="Proteomes" id="UP001152622"/>
    </source>
</evidence>
<dbReference type="OrthoDB" id="9447519at2759"/>
<keyword evidence="4" id="KW-1185">Reference proteome</keyword>
<sequence length="372" mass="41431">MRIFSLGNPSPPDTSFAFFARRLWEAWRKRRAEAGPLLEECRERLHLKTEPRTDKEPTPSCSDVKGTFPSAWRAAQLGRMGEDEMGRCVEALGRDGSLGPEQRRTLWTKLRRSYGPVKALRPDQILELGCIVTEMNERELQEANLTDLGTVAHLGTLTGWSPKKMRAAAVSFLRRGRRKVEELGEAELASLGNLLCGFTSSEIRRLDPYNLSLAVLFLRELDLPCTEQQAEALTSRLYSPLGFGPISNWGSEVFTEIGTLAVALPDMVLSALVREQIEGLTPAAIALIPPDKLAVVFSVTQLSWLSQEQASAVTQDQWAELGSEQKQALVHALYEGEVIQEHRGRNRATPEWSIDSLSVCVLHLCCLLCHLL</sequence>
<reference evidence="3" key="1">
    <citation type="journal article" date="2023" name="Science">
        <title>Genome structures resolve the early diversification of teleost fishes.</title>
        <authorList>
            <person name="Parey E."/>
            <person name="Louis A."/>
            <person name="Montfort J."/>
            <person name="Bouchez O."/>
            <person name="Roques C."/>
            <person name="Iampietro C."/>
            <person name="Lluch J."/>
            <person name="Castinel A."/>
            <person name="Donnadieu C."/>
            <person name="Desvignes T."/>
            <person name="Floi Bucao C."/>
            <person name="Jouanno E."/>
            <person name="Wen M."/>
            <person name="Mejri S."/>
            <person name="Dirks R."/>
            <person name="Jansen H."/>
            <person name="Henkel C."/>
            <person name="Chen W.J."/>
            <person name="Zahm M."/>
            <person name="Cabau C."/>
            <person name="Klopp C."/>
            <person name="Thompson A.W."/>
            <person name="Robinson-Rechavi M."/>
            <person name="Braasch I."/>
            <person name="Lecointre G."/>
            <person name="Bobe J."/>
            <person name="Postlethwait J.H."/>
            <person name="Berthelot C."/>
            <person name="Roest Crollius H."/>
            <person name="Guiguen Y."/>
        </authorList>
    </citation>
    <scope>NUCLEOTIDE SEQUENCE</scope>
    <source>
        <strain evidence="3">WJC10195</strain>
    </source>
</reference>
<dbReference type="InterPro" id="IPR026664">
    <property type="entry name" value="Stereocilin-rel"/>
</dbReference>
<dbReference type="PANTHER" id="PTHR23412:SF14">
    <property type="entry name" value="STEREOCILIN-RELATED"/>
    <property type="match status" value="1"/>
</dbReference>
<proteinExistence type="predicted"/>
<keyword evidence="2" id="KW-0325">Glycoprotein</keyword>
<dbReference type="Proteomes" id="UP001152622">
    <property type="component" value="Chromosome 16"/>
</dbReference>
<keyword evidence="1" id="KW-0732">Signal</keyword>
<evidence type="ECO:0000256" key="1">
    <source>
        <dbReference type="ARBA" id="ARBA00022729"/>
    </source>
</evidence>
<dbReference type="GO" id="GO:0007160">
    <property type="term" value="P:cell-matrix adhesion"/>
    <property type="evidence" value="ECO:0007669"/>
    <property type="project" value="TreeGrafter"/>
</dbReference>
<protein>
    <submittedName>
        <fullName evidence="3">Uncharacterized protein</fullName>
    </submittedName>
</protein>
<dbReference type="GO" id="GO:0060091">
    <property type="term" value="C:kinocilium"/>
    <property type="evidence" value="ECO:0007669"/>
    <property type="project" value="TreeGrafter"/>
</dbReference>
<name>A0A9Q1IHZ0_SYNKA</name>
<dbReference type="PANTHER" id="PTHR23412">
    <property type="entry name" value="STEREOCILIN RELATED"/>
    <property type="match status" value="1"/>
</dbReference>
<dbReference type="EMBL" id="JAINUF010000016">
    <property type="protein sequence ID" value="KAJ8340276.1"/>
    <property type="molecule type" value="Genomic_DNA"/>
</dbReference>
<organism evidence="3 4">
    <name type="scientific">Synaphobranchus kaupii</name>
    <name type="common">Kaup's arrowtooth eel</name>
    <dbReference type="NCBI Taxonomy" id="118154"/>
    <lineage>
        <taxon>Eukaryota</taxon>
        <taxon>Metazoa</taxon>
        <taxon>Chordata</taxon>
        <taxon>Craniata</taxon>
        <taxon>Vertebrata</taxon>
        <taxon>Euteleostomi</taxon>
        <taxon>Actinopterygii</taxon>
        <taxon>Neopterygii</taxon>
        <taxon>Teleostei</taxon>
        <taxon>Anguilliformes</taxon>
        <taxon>Synaphobranchidae</taxon>
        <taxon>Synaphobranchus</taxon>
    </lineage>
</organism>
<dbReference type="GO" id="GO:0009986">
    <property type="term" value="C:cell surface"/>
    <property type="evidence" value="ECO:0007669"/>
    <property type="project" value="TreeGrafter"/>
</dbReference>
<gene>
    <name evidence="3" type="ORF">SKAU_G00349090</name>
</gene>
<accession>A0A9Q1IHZ0</accession>
<evidence type="ECO:0000313" key="3">
    <source>
        <dbReference type="EMBL" id="KAJ8340276.1"/>
    </source>
</evidence>
<dbReference type="AlphaFoldDB" id="A0A9Q1IHZ0"/>
<comment type="caution">
    <text evidence="3">The sequence shown here is derived from an EMBL/GenBank/DDBJ whole genome shotgun (WGS) entry which is preliminary data.</text>
</comment>
<dbReference type="GO" id="GO:0032426">
    <property type="term" value="C:stereocilium tip"/>
    <property type="evidence" value="ECO:0007669"/>
    <property type="project" value="TreeGrafter"/>
</dbReference>